<proteinExistence type="predicted"/>
<accession>A0ABQ1EZ72</accession>
<protein>
    <submittedName>
        <fullName evidence="1">Uncharacterized protein</fullName>
    </submittedName>
</protein>
<dbReference type="EMBL" id="BMHE01000027">
    <property type="protein sequence ID" value="GFZ94185.1"/>
    <property type="molecule type" value="Genomic_DNA"/>
</dbReference>
<evidence type="ECO:0000313" key="2">
    <source>
        <dbReference type="Proteomes" id="UP000615455"/>
    </source>
</evidence>
<keyword evidence="2" id="KW-1185">Reference proteome</keyword>
<evidence type="ECO:0000313" key="1">
    <source>
        <dbReference type="EMBL" id="GFZ94185.1"/>
    </source>
</evidence>
<reference evidence="2" key="1">
    <citation type="journal article" date="2019" name="Int. J. Syst. Evol. Microbiol.">
        <title>The Global Catalogue of Microorganisms (GCM) 10K type strain sequencing project: providing services to taxonomists for standard genome sequencing and annotation.</title>
        <authorList>
            <consortium name="The Broad Institute Genomics Platform"/>
            <consortium name="The Broad Institute Genome Sequencing Center for Infectious Disease"/>
            <person name="Wu L."/>
            <person name="Ma J."/>
        </authorList>
    </citation>
    <scope>NUCLEOTIDE SEQUENCE [LARGE SCALE GENOMIC DNA]</scope>
    <source>
        <strain evidence="2">CGMCC 1.15043</strain>
    </source>
</reference>
<comment type="caution">
    <text evidence="1">The sequence shown here is derived from an EMBL/GenBank/DDBJ whole genome shotgun (WGS) entry which is preliminary data.</text>
</comment>
<dbReference type="Proteomes" id="UP000615455">
    <property type="component" value="Unassembled WGS sequence"/>
</dbReference>
<gene>
    <name evidence="1" type="ORF">GCM10008018_45790</name>
</gene>
<sequence length="81" mass="9275">MVSKKLDEYVVRTEGITINTGKEEIPYVFTELKNIEMLTIFPIISHTSLFISVASTFEKCLHNLVEYVANSKEAPLVLKIW</sequence>
<name>A0ABQ1EZ72_9BACL</name>
<organism evidence="1 2">
    <name type="scientific">Paenibacillus marchantiophytorum</name>
    <dbReference type="NCBI Taxonomy" id="1619310"/>
    <lineage>
        <taxon>Bacteria</taxon>
        <taxon>Bacillati</taxon>
        <taxon>Bacillota</taxon>
        <taxon>Bacilli</taxon>
        <taxon>Bacillales</taxon>
        <taxon>Paenibacillaceae</taxon>
        <taxon>Paenibacillus</taxon>
    </lineage>
</organism>